<gene>
    <name evidence="1" type="ORF">H1191_16295</name>
</gene>
<dbReference type="PANTHER" id="PTHR43434:SF1">
    <property type="entry name" value="PHOSPHOGLYCOLATE PHOSPHATASE"/>
    <property type="match status" value="1"/>
</dbReference>
<dbReference type="InterPro" id="IPR006439">
    <property type="entry name" value="HAD-SF_hydro_IA"/>
</dbReference>
<sequence length="220" mass="24531">MKAIIFDLDGTLFQTEKVAVPAFQETFRYLKEKGRYSGPAPSVMEIQSVFGLTHDEIWQKLMPGADPLTKAEADRIMLEKELELLEQGKGELFPEVEETLRKLQRAGWGLFIASNGVGPYVRGALESKGIIDLFQDIYTAGDHETKSKVDLVRICKQNAGITEGYMVGDRSSDVKAGRENNLTVIGCRYAGFPRFGEEDELAVADYKIEAFKDLLTIISV</sequence>
<dbReference type="GO" id="GO:0006281">
    <property type="term" value="P:DNA repair"/>
    <property type="evidence" value="ECO:0007669"/>
    <property type="project" value="TreeGrafter"/>
</dbReference>
<dbReference type="SUPFAM" id="SSF56784">
    <property type="entry name" value="HAD-like"/>
    <property type="match status" value="1"/>
</dbReference>
<name>A0A7W1WU02_9BACL</name>
<dbReference type="Gene3D" id="1.10.150.240">
    <property type="entry name" value="Putative phosphatase, domain 2"/>
    <property type="match status" value="1"/>
</dbReference>
<dbReference type="SFLD" id="SFLDS00003">
    <property type="entry name" value="Haloacid_Dehalogenase"/>
    <property type="match status" value="1"/>
</dbReference>
<dbReference type="InterPro" id="IPR041492">
    <property type="entry name" value="HAD_2"/>
</dbReference>
<dbReference type="AlphaFoldDB" id="A0A7W1WU02"/>
<dbReference type="PANTHER" id="PTHR43434">
    <property type="entry name" value="PHOSPHOGLYCOLATE PHOSPHATASE"/>
    <property type="match status" value="1"/>
</dbReference>
<comment type="caution">
    <text evidence="1">The sequence shown here is derived from an EMBL/GenBank/DDBJ whole genome shotgun (WGS) entry which is preliminary data.</text>
</comment>
<keyword evidence="2" id="KW-1185">Reference proteome</keyword>
<dbReference type="InterPro" id="IPR023198">
    <property type="entry name" value="PGP-like_dom2"/>
</dbReference>
<evidence type="ECO:0000313" key="2">
    <source>
        <dbReference type="Proteomes" id="UP000535491"/>
    </source>
</evidence>
<dbReference type="Proteomes" id="UP000535491">
    <property type="component" value="Unassembled WGS sequence"/>
</dbReference>
<dbReference type="SFLD" id="SFLDG01129">
    <property type="entry name" value="C1.5:_HAD__Beta-PGM__Phosphata"/>
    <property type="match status" value="1"/>
</dbReference>
<dbReference type="InterPro" id="IPR036412">
    <property type="entry name" value="HAD-like_sf"/>
</dbReference>
<organism evidence="1 2">
    <name type="scientific">Paenactinomyces guangxiensis</name>
    <dbReference type="NCBI Taxonomy" id="1490290"/>
    <lineage>
        <taxon>Bacteria</taxon>
        <taxon>Bacillati</taxon>
        <taxon>Bacillota</taxon>
        <taxon>Bacilli</taxon>
        <taxon>Bacillales</taxon>
        <taxon>Thermoactinomycetaceae</taxon>
        <taxon>Paenactinomyces</taxon>
    </lineage>
</organism>
<dbReference type="InterPro" id="IPR050155">
    <property type="entry name" value="HAD-like_hydrolase_sf"/>
</dbReference>
<dbReference type="InterPro" id="IPR023214">
    <property type="entry name" value="HAD_sf"/>
</dbReference>
<dbReference type="NCBIfam" id="TIGR01549">
    <property type="entry name" value="HAD-SF-IA-v1"/>
    <property type="match status" value="1"/>
</dbReference>
<evidence type="ECO:0000313" key="1">
    <source>
        <dbReference type="EMBL" id="MBA4495851.1"/>
    </source>
</evidence>
<accession>A0A7W1WU02</accession>
<dbReference type="GO" id="GO:0008967">
    <property type="term" value="F:phosphoglycolate phosphatase activity"/>
    <property type="evidence" value="ECO:0007669"/>
    <property type="project" value="TreeGrafter"/>
</dbReference>
<protein>
    <submittedName>
        <fullName evidence="1">HAD family hydrolase</fullName>
    </submittedName>
</protein>
<dbReference type="Pfam" id="PF13419">
    <property type="entry name" value="HAD_2"/>
    <property type="match status" value="1"/>
</dbReference>
<keyword evidence="1" id="KW-0378">Hydrolase</keyword>
<dbReference type="Gene3D" id="3.40.50.1000">
    <property type="entry name" value="HAD superfamily/HAD-like"/>
    <property type="match status" value="1"/>
</dbReference>
<reference evidence="1 2" key="1">
    <citation type="submission" date="2020-07" db="EMBL/GenBank/DDBJ databases">
        <authorList>
            <person name="Feng H."/>
        </authorList>
    </citation>
    <scope>NUCLEOTIDE SEQUENCE [LARGE SCALE GENOMIC DNA]</scope>
    <source>
        <strain evidence="2">s-10</strain>
    </source>
</reference>
<dbReference type="RefSeq" id="WP_181753733.1">
    <property type="nucleotide sequence ID" value="NZ_JACEIQ010000020.1"/>
</dbReference>
<proteinExistence type="predicted"/>
<dbReference type="EMBL" id="JACEIQ010000020">
    <property type="protein sequence ID" value="MBA4495851.1"/>
    <property type="molecule type" value="Genomic_DNA"/>
</dbReference>